<keyword evidence="1" id="KW-0472">Membrane</keyword>
<accession>A0AAN7V4D6</accession>
<dbReference type="EMBL" id="JAWHQM010000054">
    <property type="protein sequence ID" value="KAK5635539.1"/>
    <property type="molecule type" value="Genomic_DNA"/>
</dbReference>
<dbReference type="PANTHER" id="PTHR35041:SF6">
    <property type="entry name" value="FORMYLMETHIONINE DEFORMYLASE-LIKE PROTEIN-RELATED"/>
    <property type="match status" value="1"/>
</dbReference>
<proteinExistence type="predicted"/>
<feature type="transmembrane region" description="Helical" evidence="1">
    <location>
        <begin position="123"/>
        <end position="147"/>
    </location>
</feature>
<evidence type="ECO:0000313" key="3">
    <source>
        <dbReference type="Proteomes" id="UP001305414"/>
    </source>
</evidence>
<dbReference type="Proteomes" id="UP001305414">
    <property type="component" value="Unassembled WGS sequence"/>
</dbReference>
<feature type="transmembrane region" description="Helical" evidence="1">
    <location>
        <begin position="7"/>
        <end position="30"/>
    </location>
</feature>
<evidence type="ECO:0000313" key="2">
    <source>
        <dbReference type="EMBL" id="KAK5635539.1"/>
    </source>
</evidence>
<protein>
    <submittedName>
        <fullName evidence="2">Uncharacterized protein</fullName>
    </submittedName>
</protein>
<dbReference type="PANTHER" id="PTHR35041">
    <property type="entry name" value="MEDIATOR OF RNA POLYMERASE II TRANSCRIPTION SUBUNIT 1"/>
    <property type="match status" value="1"/>
</dbReference>
<gene>
    <name evidence="2" type="ORF">RRF57_011251</name>
</gene>
<keyword evidence="1" id="KW-0812">Transmembrane</keyword>
<reference evidence="2 3" key="1">
    <citation type="submission" date="2023-10" db="EMBL/GenBank/DDBJ databases">
        <title>Draft genome sequence of Xylaria bambusicola isolate GMP-LS, the root and basal stem rot pathogen of sugarcane in Indonesia.</title>
        <authorList>
            <person name="Selvaraj P."/>
            <person name="Muralishankar V."/>
            <person name="Muruganantham S."/>
            <person name="Sp S."/>
            <person name="Haryani S."/>
            <person name="Lau K.J.X."/>
            <person name="Naqvi N.I."/>
        </authorList>
    </citation>
    <scope>NUCLEOTIDE SEQUENCE [LARGE SCALE GENOMIC DNA]</scope>
    <source>
        <strain evidence="2">GMP-LS</strain>
    </source>
</reference>
<keyword evidence="1" id="KW-1133">Transmembrane helix</keyword>
<name>A0AAN7V4D6_9PEZI</name>
<sequence>MDDKINWLAPVSIASSLLGGCLLAIGHHLYYNSLAGTLVEADRSVAGHQFSGQQFHTAIGTAFSFVVRALLMFSITTAYVQTVWQAAKHTSKLNKLEDIDALFSALANILALRKVSVWNKYPLLLMIVLVGWLFPIAFIVPPATLFVKVAVRNASALRDVPNFDFTSLRYLKDIPPAFDISRPGDIQLYKVYTSKGPNEEVRRIATSTAASGSILPIPPIATNSSWELDFYGPSIRCLQIDEELKVKLEQDIANWLWNESSSDCPSPPGYVAWHFDIVHGLNYMFDSDEITGPNEIRGPFGVVTVDNLESLTQGQYSGIFIALTPDLLRSENPCYPLHRSPYQPLGSFNSTVFQCGLHNASYHAQFEYQLGTQIIAMQVNHLEALGTVNSIVTSDGDVPHYLQLVSEFLSPSAISKPCAFDVSALRALSYSVIMRAFRRLVRGSISMSSFDHQWARSSAILSTVLCQTPDLSFIHTYRGRARTLQWELQHVNDSKSDTLEPSINLSLPDAIEQMFQNITISLLSSKSLQPNLTFELAPPKVNVTTTSYPLEYNYSACELGVAYGIAVAVTIVVISVGFLAIRSNGASYTNDFSSIYRVAHRAVLSVEIQPEDTDGAYPLADYLGKANLNLKRTNQSPGQT</sequence>
<keyword evidence="3" id="KW-1185">Reference proteome</keyword>
<comment type="caution">
    <text evidence="2">The sequence shown here is derived from an EMBL/GenBank/DDBJ whole genome shotgun (WGS) entry which is preliminary data.</text>
</comment>
<dbReference type="PROSITE" id="PS51257">
    <property type="entry name" value="PROKAR_LIPOPROTEIN"/>
    <property type="match status" value="1"/>
</dbReference>
<dbReference type="AlphaFoldDB" id="A0AAN7V4D6"/>
<evidence type="ECO:0000256" key="1">
    <source>
        <dbReference type="SAM" id="Phobius"/>
    </source>
</evidence>
<feature type="transmembrane region" description="Helical" evidence="1">
    <location>
        <begin position="58"/>
        <end position="80"/>
    </location>
</feature>
<organism evidence="2 3">
    <name type="scientific">Xylaria bambusicola</name>
    <dbReference type="NCBI Taxonomy" id="326684"/>
    <lineage>
        <taxon>Eukaryota</taxon>
        <taxon>Fungi</taxon>
        <taxon>Dikarya</taxon>
        <taxon>Ascomycota</taxon>
        <taxon>Pezizomycotina</taxon>
        <taxon>Sordariomycetes</taxon>
        <taxon>Xylariomycetidae</taxon>
        <taxon>Xylariales</taxon>
        <taxon>Xylariaceae</taxon>
        <taxon>Xylaria</taxon>
    </lineage>
</organism>
<feature type="transmembrane region" description="Helical" evidence="1">
    <location>
        <begin position="561"/>
        <end position="581"/>
    </location>
</feature>